<dbReference type="InterPro" id="IPR000182">
    <property type="entry name" value="GNAT_dom"/>
</dbReference>
<dbReference type="RefSeq" id="WP_091449539.1">
    <property type="nucleotide sequence ID" value="NZ_FMZZ01000003.1"/>
</dbReference>
<dbReference type="OrthoDB" id="8593648at2"/>
<evidence type="ECO:0000259" key="1">
    <source>
        <dbReference type="PROSITE" id="PS51186"/>
    </source>
</evidence>
<dbReference type="GO" id="GO:0005840">
    <property type="term" value="C:ribosome"/>
    <property type="evidence" value="ECO:0007669"/>
    <property type="project" value="UniProtKB-KW"/>
</dbReference>
<dbReference type="Gene3D" id="3.40.630.30">
    <property type="match status" value="2"/>
</dbReference>
<dbReference type="CDD" id="cd04301">
    <property type="entry name" value="NAT_SF"/>
    <property type="match status" value="1"/>
</dbReference>
<dbReference type="AlphaFoldDB" id="A0A1G6NAS8"/>
<accession>A0A1G6NAS8</accession>
<dbReference type="InterPro" id="IPR016181">
    <property type="entry name" value="Acyl_CoA_acyltransferase"/>
</dbReference>
<keyword evidence="2" id="KW-0687">Ribonucleoprotein</keyword>
<proteinExistence type="predicted"/>
<feature type="domain" description="N-acetyltransferase" evidence="1">
    <location>
        <begin position="173"/>
        <end position="305"/>
    </location>
</feature>
<evidence type="ECO:0000313" key="2">
    <source>
        <dbReference type="EMBL" id="SDC64791.1"/>
    </source>
</evidence>
<dbReference type="STRING" id="1271860.SAMN05216174_103270"/>
<reference evidence="3" key="1">
    <citation type="submission" date="2016-10" db="EMBL/GenBank/DDBJ databases">
        <authorList>
            <person name="Varghese N."/>
            <person name="Submissions S."/>
        </authorList>
    </citation>
    <scope>NUCLEOTIDE SEQUENCE [LARGE SCALE GENOMIC DNA]</scope>
    <source>
        <strain evidence="3">IBRC-M 10403</strain>
    </source>
</reference>
<keyword evidence="2" id="KW-0689">Ribosomal protein</keyword>
<dbReference type="Pfam" id="PF00583">
    <property type="entry name" value="Acetyltransf_1"/>
    <property type="match status" value="1"/>
</dbReference>
<organism evidence="2 3">
    <name type="scientific">Actinokineospora iranica</name>
    <dbReference type="NCBI Taxonomy" id="1271860"/>
    <lineage>
        <taxon>Bacteria</taxon>
        <taxon>Bacillati</taxon>
        <taxon>Actinomycetota</taxon>
        <taxon>Actinomycetes</taxon>
        <taxon>Pseudonocardiales</taxon>
        <taxon>Pseudonocardiaceae</taxon>
        <taxon>Actinokineospora</taxon>
    </lineage>
</organism>
<evidence type="ECO:0000313" key="3">
    <source>
        <dbReference type="Proteomes" id="UP000199501"/>
    </source>
</evidence>
<dbReference type="PROSITE" id="PS51186">
    <property type="entry name" value="GNAT"/>
    <property type="match status" value="1"/>
</dbReference>
<name>A0A1G6NAS8_9PSEU</name>
<dbReference type="Proteomes" id="UP000199501">
    <property type="component" value="Unassembled WGS sequence"/>
</dbReference>
<dbReference type="EMBL" id="FMZZ01000003">
    <property type="protein sequence ID" value="SDC64791.1"/>
    <property type="molecule type" value="Genomic_DNA"/>
</dbReference>
<gene>
    <name evidence="2" type="ORF">SAMN05216174_103270</name>
</gene>
<protein>
    <submittedName>
        <fullName evidence="2">Ribosomal protein S18 acetylase RimI</fullName>
    </submittedName>
</protein>
<sequence length="305" mass="32609">MYAIRPATVADQPAVVALLVRLQADPEHHIGYHGVTAEEVAEEFGRFAPDWVSGAVLGTDDSGAVRAVLSVDADAETGRAWLHGPFVDVPAAHPAGRQVWHNTADDLFDAALALPRLKGIDDLELYGHRRNRRLGDFAARQGFSAGAASRVFTLTGSALRSVLVSAVDAGEGPRVLGAEPAIRAQVVELHERCFPQRTVSGRQLVDGERGHTVVVLTGVDGLIGYAAGFVAEDELYLDYVAVDPNMRDAGAGRALVRSLLRALAARHGARQRAAAVIALGNDASERMFTALGFDLHLELVGYRRK</sequence>
<dbReference type="SUPFAM" id="SSF55729">
    <property type="entry name" value="Acyl-CoA N-acyltransferases (Nat)"/>
    <property type="match status" value="2"/>
</dbReference>
<dbReference type="GO" id="GO:0016747">
    <property type="term" value="F:acyltransferase activity, transferring groups other than amino-acyl groups"/>
    <property type="evidence" value="ECO:0007669"/>
    <property type="project" value="InterPro"/>
</dbReference>
<keyword evidence="3" id="KW-1185">Reference proteome</keyword>